<evidence type="ECO:0008006" key="3">
    <source>
        <dbReference type="Google" id="ProtNLM"/>
    </source>
</evidence>
<accession>A0A9D5Q3U9</accession>
<evidence type="ECO:0000313" key="2">
    <source>
        <dbReference type="Proteomes" id="UP000649604"/>
    </source>
</evidence>
<proteinExistence type="predicted"/>
<dbReference type="SUPFAM" id="SSF109604">
    <property type="entry name" value="HD-domain/PDEase-like"/>
    <property type="match status" value="1"/>
</dbReference>
<organism evidence="1 2">
    <name type="scientific">candidate division KSB3 bacterium</name>
    <dbReference type="NCBI Taxonomy" id="2044937"/>
    <lineage>
        <taxon>Bacteria</taxon>
        <taxon>candidate division KSB3</taxon>
    </lineage>
</organism>
<comment type="caution">
    <text evidence="1">The sequence shown here is derived from an EMBL/GenBank/DDBJ whole genome shotgun (WGS) entry which is preliminary data.</text>
</comment>
<sequence>MEKVRRSPVETSALIQTILQQYALASDGLHGVSHWARVWENGTRIAQATTGANLRVVRLFAFFHDAKRTNDGHDPQHGLRGADYAASLRTTLLQELSDAEFDLLYAACAYHTDGLTDHHPTVQACWDADRLDLNRVGILPQPIRLCTEAAKAPALLAWANSRAANRITPEFIQTLWELPA</sequence>
<evidence type="ECO:0000313" key="1">
    <source>
        <dbReference type="EMBL" id="MBD3323024.1"/>
    </source>
</evidence>
<name>A0A9D5Q3U9_9BACT</name>
<dbReference type="Proteomes" id="UP000649604">
    <property type="component" value="Unassembled WGS sequence"/>
</dbReference>
<dbReference type="Gene3D" id="1.10.3210.10">
    <property type="entry name" value="Hypothetical protein af1432"/>
    <property type="match status" value="1"/>
</dbReference>
<dbReference type="EMBL" id="WJJP01000013">
    <property type="protein sequence ID" value="MBD3323024.1"/>
    <property type="molecule type" value="Genomic_DNA"/>
</dbReference>
<protein>
    <recommendedName>
        <fullName evidence="3">HD domain-containing protein</fullName>
    </recommendedName>
</protein>
<dbReference type="AlphaFoldDB" id="A0A9D5Q3U9"/>
<reference evidence="1" key="1">
    <citation type="submission" date="2019-11" db="EMBL/GenBank/DDBJ databases">
        <title>Microbial mats filling the niche in hypersaline microbial mats.</title>
        <authorList>
            <person name="Wong H.L."/>
            <person name="Macleod F.I."/>
            <person name="White R.A. III"/>
            <person name="Burns B.P."/>
        </authorList>
    </citation>
    <scope>NUCLEOTIDE SEQUENCE</scope>
    <source>
        <strain evidence="1">Rbin_158</strain>
    </source>
</reference>
<gene>
    <name evidence="1" type="ORF">GF339_00475</name>
</gene>